<feature type="compositionally biased region" description="Pro residues" evidence="2">
    <location>
        <begin position="37"/>
        <end position="47"/>
    </location>
</feature>
<feature type="region of interest" description="Disordered" evidence="2">
    <location>
        <begin position="23"/>
        <end position="62"/>
    </location>
</feature>
<evidence type="ECO:0000256" key="1">
    <source>
        <dbReference type="ARBA" id="ARBA00023242"/>
    </source>
</evidence>
<accession>A0A167SHX5</accession>
<feature type="region of interest" description="Disordered" evidence="2">
    <location>
        <begin position="419"/>
        <end position="439"/>
    </location>
</feature>
<protein>
    <recommendedName>
        <fullName evidence="5">Tachykinin family protein</fullName>
    </recommendedName>
</protein>
<gene>
    <name evidence="3" type="ORF">SPI_05839</name>
</gene>
<dbReference type="Pfam" id="PF11951">
    <property type="entry name" value="Fungal_trans_2"/>
    <property type="match status" value="1"/>
</dbReference>
<dbReference type="EMBL" id="AZHD01000010">
    <property type="protein sequence ID" value="OAA59641.1"/>
    <property type="molecule type" value="Genomic_DNA"/>
</dbReference>
<organism evidence="3 4">
    <name type="scientific">Niveomyces insectorum RCEF 264</name>
    <dbReference type="NCBI Taxonomy" id="1081102"/>
    <lineage>
        <taxon>Eukaryota</taxon>
        <taxon>Fungi</taxon>
        <taxon>Dikarya</taxon>
        <taxon>Ascomycota</taxon>
        <taxon>Pezizomycotina</taxon>
        <taxon>Sordariomycetes</taxon>
        <taxon>Hypocreomycetidae</taxon>
        <taxon>Hypocreales</taxon>
        <taxon>Cordycipitaceae</taxon>
        <taxon>Niveomyces</taxon>
    </lineage>
</organism>
<keyword evidence="4" id="KW-1185">Reference proteome</keyword>
<keyword evidence="1" id="KW-0539">Nucleus</keyword>
<comment type="caution">
    <text evidence="3">The sequence shown here is derived from an EMBL/GenBank/DDBJ whole genome shotgun (WGS) entry which is preliminary data.</text>
</comment>
<dbReference type="InterPro" id="IPR021858">
    <property type="entry name" value="Fun_TF"/>
</dbReference>
<dbReference type="AlphaFoldDB" id="A0A167SHX5"/>
<name>A0A167SHX5_9HYPO</name>
<dbReference type="OrthoDB" id="4158087at2759"/>
<evidence type="ECO:0000256" key="2">
    <source>
        <dbReference type="SAM" id="MobiDB-lite"/>
    </source>
</evidence>
<evidence type="ECO:0008006" key="5">
    <source>
        <dbReference type="Google" id="ProtNLM"/>
    </source>
</evidence>
<dbReference type="PANTHER" id="PTHR37540">
    <property type="entry name" value="TRANSCRIPTION FACTOR (ACR-2), PUTATIVE-RELATED-RELATED"/>
    <property type="match status" value="1"/>
</dbReference>
<evidence type="ECO:0000313" key="3">
    <source>
        <dbReference type="EMBL" id="OAA59641.1"/>
    </source>
</evidence>
<dbReference type="PANTHER" id="PTHR37540:SF9">
    <property type="entry name" value="ZN(2)-C6 FUNGAL-TYPE DOMAIN-CONTAINING PROTEIN"/>
    <property type="match status" value="1"/>
</dbReference>
<evidence type="ECO:0000313" key="4">
    <source>
        <dbReference type="Proteomes" id="UP000076874"/>
    </source>
</evidence>
<feature type="compositionally biased region" description="Basic residues" evidence="2">
    <location>
        <begin position="23"/>
        <end position="33"/>
    </location>
</feature>
<sequence length="490" mass="54255">MDAPPFLFVDGIKPDRATLRRIRSHAMRGKNARRVLPPRPPRPPRPAGQPGHGRTAREARRHQNQLSLLPASADKREAGVLTPGEALGPVSRGLGNAMRTHRFPFELTPAGLDVITKYLCCVTEKLYPPRLGIELDMFRTVWLRTMLADEAALHCGLALMEACNDFFCGSGNAAHSPEGLWHLSRALALVNERLSGDAALSDATIALVVLLILHEQVSRKEAVADIHFRGLIKMVELRGGMDQLEANDKALVLKICKLDISSAWQSGRLLHFFRHGMAAVQANIVAMGFGPYWRTTAGVFSPPAGLRPELAEILHDAAHVAGFLNTAPGVGHRLSTDMYQEMVISLASRLLRLDTRCDPDDDDDDDDDDALLASAGSSVSDTDATCHIGLTLFAMTLFLQLDRHRLLSYPRIVRRLRRGDNEDDDENSNSNGSKKRRDEAWLTTEIRNTTQQLGMADDWIQVHNAIRVLPWVDALHKDLAGYVWNLVLRG</sequence>
<dbReference type="Proteomes" id="UP000076874">
    <property type="component" value="Unassembled WGS sequence"/>
</dbReference>
<reference evidence="3 4" key="1">
    <citation type="journal article" date="2016" name="Genome Biol. Evol.">
        <title>Divergent and convergent evolution of fungal pathogenicity.</title>
        <authorList>
            <person name="Shang Y."/>
            <person name="Xiao G."/>
            <person name="Zheng P."/>
            <person name="Cen K."/>
            <person name="Zhan S."/>
            <person name="Wang C."/>
        </authorList>
    </citation>
    <scope>NUCLEOTIDE SEQUENCE [LARGE SCALE GENOMIC DNA]</scope>
    <source>
        <strain evidence="3 4">RCEF 264</strain>
    </source>
</reference>
<proteinExistence type="predicted"/>
<dbReference type="STRING" id="1081102.A0A167SHX5"/>